<feature type="region of interest" description="Disordered" evidence="1">
    <location>
        <begin position="265"/>
        <end position="298"/>
    </location>
</feature>
<proteinExistence type="predicted"/>
<dbReference type="AlphaFoldDB" id="A0A8S1CEA1"/>
<dbReference type="Proteomes" id="UP000494165">
    <property type="component" value="Unassembled WGS sequence"/>
</dbReference>
<comment type="caution">
    <text evidence="2">The sequence shown here is derived from an EMBL/GenBank/DDBJ whole genome shotgun (WGS) entry which is preliminary data.</text>
</comment>
<keyword evidence="3" id="KW-1185">Reference proteome</keyword>
<gene>
    <name evidence="2" type="ORF">CLODIP_2_CD15980</name>
</gene>
<name>A0A8S1CEA1_9INSE</name>
<feature type="compositionally biased region" description="Low complexity" evidence="1">
    <location>
        <begin position="265"/>
        <end position="283"/>
    </location>
</feature>
<feature type="compositionally biased region" description="Basic and acidic residues" evidence="1">
    <location>
        <begin position="288"/>
        <end position="298"/>
    </location>
</feature>
<accession>A0A8S1CEA1</accession>
<protein>
    <submittedName>
        <fullName evidence="2">Uncharacterized protein</fullName>
    </submittedName>
</protein>
<dbReference type="EMBL" id="CADEPI010000026">
    <property type="protein sequence ID" value="CAB3366715.1"/>
    <property type="molecule type" value="Genomic_DNA"/>
</dbReference>
<evidence type="ECO:0000313" key="3">
    <source>
        <dbReference type="Proteomes" id="UP000494165"/>
    </source>
</evidence>
<dbReference type="OrthoDB" id="8197466at2759"/>
<sequence>MQQPRPASVERGKGAARGSARRAAHSLSLTWRESVSSQRAPGPRSAHVRCVNNIACSPGRPVCSRFTALPAAHSAARKMKVRWRAWCLLALLVVHTVVANPVANRRLRRQTTLPEEDGLDPIEHQPFVHPEEVFGPDLSDRSPREKRKARILLNILFWKINTLLSLKARILGQLSARQALASVFPTTTAKPDPSEEDVPEFDSNRVMLDIPGELFGTAFSVVTDVSKIVGEVILNTARRTQKFVEGMKQAITRSLGYKLSALTTSSSISKSTGEEQSSATSSESTDDSTNKNDEPNDV</sequence>
<feature type="region of interest" description="Disordered" evidence="1">
    <location>
        <begin position="1"/>
        <end position="25"/>
    </location>
</feature>
<reference evidence="2 3" key="1">
    <citation type="submission" date="2020-04" db="EMBL/GenBank/DDBJ databases">
        <authorList>
            <person name="Alioto T."/>
            <person name="Alioto T."/>
            <person name="Gomez Garrido J."/>
        </authorList>
    </citation>
    <scope>NUCLEOTIDE SEQUENCE [LARGE SCALE GENOMIC DNA]</scope>
</reference>
<organism evidence="2 3">
    <name type="scientific">Cloeon dipterum</name>
    <dbReference type="NCBI Taxonomy" id="197152"/>
    <lineage>
        <taxon>Eukaryota</taxon>
        <taxon>Metazoa</taxon>
        <taxon>Ecdysozoa</taxon>
        <taxon>Arthropoda</taxon>
        <taxon>Hexapoda</taxon>
        <taxon>Insecta</taxon>
        <taxon>Pterygota</taxon>
        <taxon>Palaeoptera</taxon>
        <taxon>Ephemeroptera</taxon>
        <taxon>Pisciforma</taxon>
        <taxon>Baetidae</taxon>
        <taxon>Cloeon</taxon>
    </lineage>
</organism>
<evidence type="ECO:0000256" key="1">
    <source>
        <dbReference type="SAM" id="MobiDB-lite"/>
    </source>
</evidence>
<evidence type="ECO:0000313" key="2">
    <source>
        <dbReference type="EMBL" id="CAB3366715.1"/>
    </source>
</evidence>